<dbReference type="GO" id="GO:0005506">
    <property type="term" value="F:iron ion binding"/>
    <property type="evidence" value="ECO:0007669"/>
    <property type="project" value="InterPro"/>
</dbReference>
<dbReference type="Gene3D" id="1.10.630.10">
    <property type="entry name" value="Cytochrome P450"/>
    <property type="match status" value="1"/>
</dbReference>
<evidence type="ECO:0000256" key="9">
    <source>
        <dbReference type="SAM" id="Phobius"/>
    </source>
</evidence>
<keyword evidence="7" id="KW-0503">Monooxygenase</keyword>
<dbReference type="InterPro" id="IPR050121">
    <property type="entry name" value="Cytochrome_P450_monoxygenase"/>
</dbReference>
<evidence type="ECO:0000256" key="3">
    <source>
        <dbReference type="ARBA" id="ARBA00010617"/>
    </source>
</evidence>
<dbReference type="Pfam" id="PF00067">
    <property type="entry name" value="p450"/>
    <property type="match status" value="1"/>
</dbReference>
<keyword evidence="9" id="KW-0812">Transmembrane</keyword>
<dbReference type="GO" id="GO:0016705">
    <property type="term" value="F:oxidoreductase activity, acting on paired donors, with incorporation or reduction of molecular oxygen"/>
    <property type="evidence" value="ECO:0007669"/>
    <property type="project" value="InterPro"/>
</dbReference>
<comment type="pathway">
    <text evidence="2">Secondary metabolite biosynthesis.</text>
</comment>
<evidence type="ECO:0000313" key="10">
    <source>
        <dbReference type="EMBL" id="KAK7687862.1"/>
    </source>
</evidence>
<dbReference type="InterPro" id="IPR002401">
    <property type="entry name" value="Cyt_P450_E_grp-I"/>
</dbReference>
<proteinExistence type="inferred from homology"/>
<keyword evidence="8" id="KW-0349">Heme</keyword>
<dbReference type="SUPFAM" id="SSF48264">
    <property type="entry name" value="Cytochrome P450"/>
    <property type="match status" value="1"/>
</dbReference>
<dbReference type="PRINTS" id="PR00463">
    <property type="entry name" value="EP450I"/>
</dbReference>
<evidence type="ECO:0000256" key="6">
    <source>
        <dbReference type="ARBA" id="ARBA00023004"/>
    </source>
</evidence>
<evidence type="ECO:0000256" key="5">
    <source>
        <dbReference type="ARBA" id="ARBA00023002"/>
    </source>
</evidence>
<sequence>MNAPPVLASTILSSLTVWQLFKRYEPTGFISSALLLLVVPAIIASNAEPLPLSTSSTATTFLLYWGLLITYIVLYRLSPFHPLAKYPGPLRCKISKGWMAYVAARGDMHRYVNQLHARYGDAVRVGPNELSFRHGDLVDPILANKELHKSTYYDLRVRNGVAPLDAIKDYGEHAARRRLWNRGTSATMTKIYTRNLVGVIDEFIQALSERQGQKLDMSHWLSYATTDFMGHMTFSTSFDMVSKGCDHNGLVKLVEDTAYACHIIGHIPWSFHYLSKLPGATKAIDEGLRIGREVARKRKELGSGTRDLYYYLLDEDGLEDVKPSEDSALAEGFLAIIAGAETTATAATNALYFLLKHPETMKRLQKEIHDALSATSDDVDYTKFMELPYLNACINETFRLLSPGLTGLSRELDVSGGDKMLGHYFVPAGTKVSAHLYSIQRDPRYFFPLPDTFWPDRWLNQASYTLPSGETLSKEEIKLKREVVLPFSTGQQGCAGRNIANLELRSLLVSLLHRFDIRAADGFRVDEYEETLSDAYVTIRKPLYIQLRELQ</sequence>
<dbReference type="PRINTS" id="PR00385">
    <property type="entry name" value="P450"/>
</dbReference>
<dbReference type="InterPro" id="IPR036396">
    <property type="entry name" value="Cyt_P450_sf"/>
</dbReference>
<organism evidence="10 11">
    <name type="scientific">Cerrena zonata</name>
    <dbReference type="NCBI Taxonomy" id="2478898"/>
    <lineage>
        <taxon>Eukaryota</taxon>
        <taxon>Fungi</taxon>
        <taxon>Dikarya</taxon>
        <taxon>Basidiomycota</taxon>
        <taxon>Agaricomycotina</taxon>
        <taxon>Agaricomycetes</taxon>
        <taxon>Polyporales</taxon>
        <taxon>Cerrenaceae</taxon>
        <taxon>Cerrena</taxon>
    </lineage>
</organism>
<comment type="cofactor">
    <cofactor evidence="1 8">
        <name>heme</name>
        <dbReference type="ChEBI" id="CHEBI:30413"/>
    </cofactor>
</comment>
<dbReference type="AlphaFoldDB" id="A0AAW0G650"/>
<evidence type="ECO:0008006" key="12">
    <source>
        <dbReference type="Google" id="ProtNLM"/>
    </source>
</evidence>
<dbReference type="Proteomes" id="UP001385951">
    <property type="component" value="Unassembled WGS sequence"/>
</dbReference>
<accession>A0AAW0G650</accession>
<evidence type="ECO:0000256" key="2">
    <source>
        <dbReference type="ARBA" id="ARBA00005179"/>
    </source>
</evidence>
<dbReference type="InterPro" id="IPR001128">
    <property type="entry name" value="Cyt_P450"/>
</dbReference>
<evidence type="ECO:0000313" key="11">
    <source>
        <dbReference type="Proteomes" id="UP001385951"/>
    </source>
</evidence>
<evidence type="ECO:0000256" key="7">
    <source>
        <dbReference type="ARBA" id="ARBA00023033"/>
    </source>
</evidence>
<feature type="transmembrane region" description="Helical" evidence="9">
    <location>
        <begin position="59"/>
        <end position="77"/>
    </location>
</feature>
<dbReference type="GO" id="GO:0004497">
    <property type="term" value="F:monooxygenase activity"/>
    <property type="evidence" value="ECO:0007669"/>
    <property type="project" value="UniProtKB-KW"/>
</dbReference>
<keyword evidence="9" id="KW-0472">Membrane</keyword>
<dbReference type="GO" id="GO:0020037">
    <property type="term" value="F:heme binding"/>
    <property type="evidence" value="ECO:0007669"/>
    <property type="project" value="InterPro"/>
</dbReference>
<keyword evidence="9" id="KW-1133">Transmembrane helix</keyword>
<evidence type="ECO:0000256" key="8">
    <source>
        <dbReference type="PIRSR" id="PIRSR602401-1"/>
    </source>
</evidence>
<comment type="similarity">
    <text evidence="3">Belongs to the cytochrome P450 family.</text>
</comment>
<dbReference type="PANTHER" id="PTHR24305">
    <property type="entry name" value="CYTOCHROME P450"/>
    <property type="match status" value="1"/>
</dbReference>
<dbReference type="PANTHER" id="PTHR24305:SF187">
    <property type="entry name" value="P450, PUTATIVE (EUROFUNG)-RELATED"/>
    <property type="match status" value="1"/>
</dbReference>
<keyword evidence="11" id="KW-1185">Reference proteome</keyword>
<feature type="binding site" description="axial binding residue" evidence="8">
    <location>
        <position position="494"/>
    </location>
    <ligand>
        <name>heme</name>
        <dbReference type="ChEBI" id="CHEBI:30413"/>
    </ligand>
    <ligandPart>
        <name>Fe</name>
        <dbReference type="ChEBI" id="CHEBI:18248"/>
    </ligandPart>
</feature>
<gene>
    <name evidence="10" type="ORF">QCA50_009081</name>
</gene>
<feature type="transmembrane region" description="Helical" evidence="9">
    <location>
        <begin position="28"/>
        <end position="47"/>
    </location>
</feature>
<keyword evidence="5" id="KW-0560">Oxidoreductase</keyword>
<reference evidence="10 11" key="1">
    <citation type="submission" date="2022-09" db="EMBL/GenBank/DDBJ databases">
        <authorList>
            <person name="Palmer J.M."/>
        </authorList>
    </citation>
    <scope>NUCLEOTIDE SEQUENCE [LARGE SCALE GENOMIC DNA]</scope>
    <source>
        <strain evidence="10 11">DSM 7382</strain>
    </source>
</reference>
<keyword evidence="4 8" id="KW-0479">Metal-binding</keyword>
<keyword evidence="6 8" id="KW-0408">Iron</keyword>
<dbReference type="EMBL" id="JASBNA010000012">
    <property type="protein sequence ID" value="KAK7687862.1"/>
    <property type="molecule type" value="Genomic_DNA"/>
</dbReference>
<name>A0AAW0G650_9APHY</name>
<evidence type="ECO:0000256" key="1">
    <source>
        <dbReference type="ARBA" id="ARBA00001971"/>
    </source>
</evidence>
<evidence type="ECO:0000256" key="4">
    <source>
        <dbReference type="ARBA" id="ARBA00022723"/>
    </source>
</evidence>
<protein>
    <recommendedName>
        <fullName evidence="12">Cytochrome P450</fullName>
    </recommendedName>
</protein>
<comment type="caution">
    <text evidence="10">The sequence shown here is derived from an EMBL/GenBank/DDBJ whole genome shotgun (WGS) entry which is preliminary data.</text>
</comment>